<feature type="chain" id="PRO_5015780240" evidence="9">
    <location>
        <begin position="27"/>
        <end position="550"/>
    </location>
</feature>
<keyword evidence="13" id="KW-1185">Reference proteome</keyword>
<name>A0A2U1M607_ARTAN</name>
<evidence type="ECO:0000256" key="3">
    <source>
        <dbReference type="ARBA" id="ARBA00022630"/>
    </source>
</evidence>
<dbReference type="Pfam" id="PF05199">
    <property type="entry name" value="GMC_oxred_C"/>
    <property type="match status" value="1"/>
</dbReference>
<dbReference type="Gene3D" id="3.30.410.40">
    <property type="match status" value="1"/>
</dbReference>
<evidence type="ECO:0000256" key="8">
    <source>
        <dbReference type="RuleBase" id="RU003968"/>
    </source>
</evidence>
<accession>A0A2U1M607</accession>
<feature type="binding site" evidence="6">
    <location>
        <position position="125"/>
    </location>
    <ligand>
        <name>FAD</name>
        <dbReference type="ChEBI" id="CHEBI:57692"/>
    </ligand>
</feature>
<dbReference type="PIRSF" id="PIRSF000137">
    <property type="entry name" value="Alcohol_oxidase"/>
    <property type="match status" value="1"/>
</dbReference>
<dbReference type="PANTHER" id="PTHR45968">
    <property type="entry name" value="OSJNBA0019K04.7 PROTEIN"/>
    <property type="match status" value="1"/>
</dbReference>
<feature type="binding site" evidence="6">
    <location>
        <begin position="525"/>
        <end position="526"/>
    </location>
    <ligand>
        <name>FAD</name>
        <dbReference type="ChEBI" id="CHEBI:57692"/>
    </ligand>
</feature>
<feature type="binding site" evidence="6">
    <location>
        <position position="240"/>
    </location>
    <ligand>
        <name>FAD</name>
        <dbReference type="ChEBI" id="CHEBI:57692"/>
    </ligand>
</feature>
<keyword evidence="3 8" id="KW-0285">Flavoprotein</keyword>
<dbReference type="PROSITE" id="PS00624">
    <property type="entry name" value="GMC_OXRED_2"/>
    <property type="match status" value="1"/>
</dbReference>
<dbReference type="EMBL" id="PKPP01006386">
    <property type="protein sequence ID" value="PWA56681.1"/>
    <property type="molecule type" value="Genomic_DNA"/>
</dbReference>
<dbReference type="InterPro" id="IPR007867">
    <property type="entry name" value="GMC_OxRtase_C"/>
</dbReference>
<evidence type="ECO:0000256" key="6">
    <source>
        <dbReference type="PIRSR" id="PIRSR000137-2"/>
    </source>
</evidence>
<comment type="similarity">
    <text evidence="2 8">Belongs to the GMC oxidoreductase family.</text>
</comment>
<evidence type="ECO:0000256" key="7">
    <source>
        <dbReference type="PIRSR" id="PIRSR000137-3"/>
    </source>
</evidence>
<keyword evidence="7" id="KW-1015">Disulfide bond</keyword>
<dbReference type="InterPro" id="IPR000172">
    <property type="entry name" value="GMC_OxRdtase_N"/>
</dbReference>
<feature type="domain" description="Glucose-methanol-choline oxidoreductase N-terminal" evidence="10">
    <location>
        <begin position="123"/>
        <end position="146"/>
    </location>
</feature>
<dbReference type="PROSITE" id="PS00623">
    <property type="entry name" value="GMC_OXRED_1"/>
    <property type="match status" value="1"/>
</dbReference>
<dbReference type="Proteomes" id="UP000245207">
    <property type="component" value="Unassembled WGS sequence"/>
</dbReference>
<reference evidence="12 13" key="1">
    <citation type="journal article" date="2018" name="Mol. Plant">
        <title>The genome of Artemisia annua provides insight into the evolution of Asteraceae family and artemisinin biosynthesis.</title>
        <authorList>
            <person name="Shen Q."/>
            <person name="Zhang L."/>
            <person name="Liao Z."/>
            <person name="Wang S."/>
            <person name="Yan T."/>
            <person name="Shi P."/>
            <person name="Liu M."/>
            <person name="Fu X."/>
            <person name="Pan Q."/>
            <person name="Wang Y."/>
            <person name="Lv Z."/>
            <person name="Lu X."/>
            <person name="Zhang F."/>
            <person name="Jiang W."/>
            <person name="Ma Y."/>
            <person name="Chen M."/>
            <person name="Hao X."/>
            <person name="Li L."/>
            <person name="Tang Y."/>
            <person name="Lv G."/>
            <person name="Zhou Y."/>
            <person name="Sun X."/>
            <person name="Brodelius P.E."/>
            <person name="Rose J.K.C."/>
            <person name="Tang K."/>
        </authorList>
    </citation>
    <scope>NUCLEOTIDE SEQUENCE [LARGE SCALE GENOMIC DNA]</scope>
    <source>
        <strain evidence="13">cv. Huhao1</strain>
        <tissue evidence="12">Leaf</tissue>
    </source>
</reference>
<comment type="caution">
    <text evidence="12">The sequence shown here is derived from an EMBL/GenBank/DDBJ whole genome shotgun (WGS) entry which is preliminary data.</text>
</comment>
<gene>
    <name evidence="12" type="ORF">CTI12_AA416760</name>
</gene>
<dbReference type="OrthoDB" id="269227at2759"/>
<dbReference type="STRING" id="35608.A0A2U1M607"/>
<dbReference type="GO" id="GO:0050660">
    <property type="term" value="F:flavin adenine dinucleotide binding"/>
    <property type="evidence" value="ECO:0007669"/>
    <property type="project" value="InterPro"/>
</dbReference>
<dbReference type="Pfam" id="PF00732">
    <property type="entry name" value="GMC_oxred_N"/>
    <property type="match status" value="1"/>
</dbReference>
<comment type="cofactor">
    <cofactor evidence="1 6">
        <name>FAD</name>
        <dbReference type="ChEBI" id="CHEBI:57692"/>
    </cofactor>
</comment>
<proteinExistence type="inferred from homology"/>
<feature type="disulfide bond" evidence="7">
    <location>
        <begin position="427"/>
        <end position="477"/>
    </location>
</feature>
<dbReference type="SUPFAM" id="SSF54373">
    <property type="entry name" value="FAD-linked reductases, C-terminal domain"/>
    <property type="match status" value="1"/>
</dbReference>
<feature type="signal peptide" evidence="9">
    <location>
        <begin position="1"/>
        <end position="26"/>
    </location>
</feature>
<dbReference type="InterPro" id="IPR036188">
    <property type="entry name" value="FAD/NAD-bd_sf"/>
</dbReference>
<dbReference type="GO" id="GO:0016614">
    <property type="term" value="F:oxidoreductase activity, acting on CH-OH group of donors"/>
    <property type="evidence" value="ECO:0007669"/>
    <property type="project" value="InterPro"/>
</dbReference>
<dbReference type="PANTHER" id="PTHR45968:SF2">
    <property type="entry name" value="(R)-MANDELONITRILE LYASE-LIKE"/>
    <property type="match status" value="1"/>
</dbReference>
<dbReference type="AlphaFoldDB" id="A0A2U1M607"/>
<dbReference type="InterPro" id="IPR012132">
    <property type="entry name" value="GMC_OxRdtase"/>
</dbReference>
<evidence type="ECO:0000256" key="2">
    <source>
        <dbReference type="ARBA" id="ARBA00010790"/>
    </source>
</evidence>
<feature type="binding site" evidence="6">
    <location>
        <position position="514"/>
    </location>
    <ligand>
        <name>FAD</name>
        <dbReference type="ChEBI" id="CHEBI:57692"/>
    </ligand>
</feature>
<keyword evidence="5 6" id="KW-0274">FAD</keyword>
<keyword evidence="4 9" id="KW-0732">Signal</keyword>
<feature type="domain" description="Glucose-methanol-choline oxidoreductase N-terminal" evidence="11">
    <location>
        <begin position="285"/>
        <end position="299"/>
    </location>
</feature>
<sequence>MVSMTGPFISLIALFTLILCTSVAHSSDQESPSYTEFVVNATELPLRDTYDYIIVGGGTAGCPLAATLSKNYRVLLLERGGLPTASRNVMTREGFLSLLTRFDQFDSPAQPFTSEDGVPNARGRVLGGSSAINAGFYSRADNDFYQRSGINWDLRVVQRSYEWVEKAIVFQPELQTWQTAVRDGLVEAGVSPFNGYSLNHTLGTKIGGSTFDSSGRRHSAADLLNFANSANIKVAIYASVERVLFAPSYSIVSRQTAIGVVFRDLDGGHHHAMLKEDGEVILCAGAIGSPQLLLLSGIGPRPYLSSWGIPVVRHSAYVGNYMYDNPRNGISIVSPVPLEHSLIQVVGITDSGAYLEAASNVIPFSIPALSVFLRASSTPLYLTVASIMEKIIGPHSSGTLRLASTDVRTNPIVRFNYFSHPVDLERCVNGTRKIGDLLRSRAMDDFKFWGWSGTDFRFVGPALPVDQTNNELMGEFCRRTVSTIWHYHGGCVVGRVVDHNLKVVGVHSLRVVDGSIFTVSPGTNPQATLLMLGRYMGMKILRDRMRKSSD</sequence>
<feature type="binding site" evidence="6">
    <location>
        <begin position="485"/>
        <end position="486"/>
    </location>
    <ligand>
        <name>FAD</name>
        <dbReference type="ChEBI" id="CHEBI:57692"/>
    </ligand>
</feature>
<protein>
    <submittedName>
        <fullName evidence="12">Glucose-methanol-choline (GMC) oxidoreductase family protein</fullName>
    </submittedName>
</protein>
<dbReference type="InterPro" id="IPR051871">
    <property type="entry name" value="GMC_Oxidoreductase-Related"/>
</dbReference>
<feature type="binding site" evidence="6">
    <location>
        <begin position="78"/>
        <end position="79"/>
    </location>
    <ligand>
        <name>FAD</name>
        <dbReference type="ChEBI" id="CHEBI:57692"/>
    </ligand>
</feature>
<evidence type="ECO:0000313" key="13">
    <source>
        <dbReference type="Proteomes" id="UP000245207"/>
    </source>
</evidence>
<evidence type="ECO:0000256" key="4">
    <source>
        <dbReference type="ARBA" id="ARBA00022729"/>
    </source>
</evidence>
<evidence type="ECO:0000259" key="11">
    <source>
        <dbReference type="PROSITE" id="PS00624"/>
    </source>
</evidence>
<evidence type="ECO:0000259" key="10">
    <source>
        <dbReference type="PROSITE" id="PS00623"/>
    </source>
</evidence>
<dbReference type="SUPFAM" id="SSF51905">
    <property type="entry name" value="FAD/NAD(P)-binding domain"/>
    <property type="match status" value="1"/>
</dbReference>
<organism evidence="12 13">
    <name type="scientific">Artemisia annua</name>
    <name type="common">Sweet wormwood</name>
    <dbReference type="NCBI Taxonomy" id="35608"/>
    <lineage>
        <taxon>Eukaryota</taxon>
        <taxon>Viridiplantae</taxon>
        <taxon>Streptophyta</taxon>
        <taxon>Embryophyta</taxon>
        <taxon>Tracheophyta</taxon>
        <taxon>Spermatophyta</taxon>
        <taxon>Magnoliopsida</taxon>
        <taxon>eudicotyledons</taxon>
        <taxon>Gunneridae</taxon>
        <taxon>Pentapetalae</taxon>
        <taxon>asterids</taxon>
        <taxon>campanulids</taxon>
        <taxon>Asterales</taxon>
        <taxon>Asteraceae</taxon>
        <taxon>Asteroideae</taxon>
        <taxon>Anthemideae</taxon>
        <taxon>Artemisiinae</taxon>
        <taxon>Artemisia</taxon>
    </lineage>
</organism>
<evidence type="ECO:0000256" key="5">
    <source>
        <dbReference type="ARBA" id="ARBA00022827"/>
    </source>
</evidence>
<evidence type="ECO:0000256" key="9">
    <source>
        <dbReference type="SAM" id="SignalP"/>
    </source>
</evidence>
<evidence type="ECO:0000256" key="1">
    <source>
        <dbReference type="ARBA" id="ARBA00001974"/>
    </source>
</evidence>
<dbReference type="Gene3D" id="3.50.50.60">
    <property type="entry name" value="FAD/NAD(P)-binding domain"/>
    <property type="match status" value="1"/>
</dbReference>
<evidence type="ECO:0000313" key="12">
    <source>
        <dbReference type="EMBL" id="PWA56681.1"/>
    </source>
</evidence>